<dbReference type="EMBL" id="KC977571">
    <property type="protein sequence ID" value="AGO85497.1"/>
    <property type="molecule type" value="Genomic_DNA"/>
</dbReference>
<accession>S4W482</accession>
<organism evidence="1 2">
    <name type="scientific">Pandoravirus salinus</name>
    <dbReference type="NCBI Taxonomy" id="1349410"/>
    <lineage>
        <taxon>Viruses</taxon>
        <taxon>Pandoravirus</taxon>
    </lineage>
</organism>
<dbReference type="RefSeq" id="YP_008438576.1">
    <property type="nucleotide sequence ID" value="NC_022098.1"/>
</dbReference>
<sequence>MSDVDTILTYKRESKSLQGTITITSADADDKGYSLCVIHGETQPRPGTGVFSALPSTTLSFAVHAGVEKRATIQQVGPALKAMGLSVTSVMDGLLLF</sequence>
<dbReference type="Proteomes" id="UP000204584">
    <property type="component" value="Segment"/>
</dbReference>
<reference evidence="1 2" key="1">
    <citation type="journal article" date="2013" name="Science">
        <title>Pandoraviruses: amoeba viruses with genomes up to 2.5 Mb reaching that of parasitic eukaryotes.</title>
        <authorList>
            <person name="Philippe N."/>
            <person name="Legendre M."/>
            <person name="Doutre G."/>
            <person name="Coute Y."/>
            <person name="Poirot O."/>
            <person name="Lescot M."/>
            <person name="Arslan D."/>
            <person name="Seltzer V."/>
            <person name="Bertaux L."/>
            <person name="Bruley C."/>
            <person name="Garin J."/>
            <person name="Claverie J.M."/>
            <person name="Abergel C."/>
        </authorList>
    </citation>
    <scope>NUCLEOTIDE SEQUENCE [LARGE SCALE GENOMIC DNA]</scope>
</reference>
<evidence type="ECO:0000313" key="2">
    <source>
        <dbReference type="Proteomes" id="UP000204584"/>
    </source>
</evidence>
<gene>
    <name evidence="1" type="ORF">psal_cds_1201</name>
</gene>
<protein>
    <submittedName>
        <fullName evidence="1">Uncharacterized protein</fullName>
    </submittedName>
</protein>
<dbReference type="KEGG" id="vg:16607284"/>
<name>S4W482_9VIRU</name>
<evidence type="ECO:0000313" key="1">
    <source>
        <dbReference type="EMBL" id="AGO85497.1"/>
    </source>
</evidence>
<proteinExistence type="predicted"/>
<dbReference type="GeneID" id="16607284"/>
<keyword evidence="2" id="KW-1185">Reference proteome</keyword>